<reference evidence="2 3" key="1">
    <citation type="journal article" date="2023" name="Plants (Basel)">
        <title>Bridging the Gap: Combining Genomics and Transcriptomics Approaches to Understand Stylosanthes scabra, an Orphan Legume from the Brazilian Caatinga.</title>
        <authorList>
            <person name="Ferreira-Neto J.R.C."/>
            <person name="da Silva M.D."/>
            <person name="Binneck E."/>
            <person name="de Melo N.F."/>
            <person name="da Silva R.H."/>
            <person name="de Melo A.L.T.M."/>
            <person name="Pandolfi V."/>
            <person name="Bustamante F.O."/>
            <person name="Brasileiro-Vidal A.C."/>
            <person name="Benko-Iseppon A.M."/>
        </authorList>
    </citation>
    <scope>NUCLEOTIDE SEQUENCE [LARGE SCALE GENOMIC DNA]</scope>
    <source>
        <tissue evidence="2">Leaves</tissue>
    </source>
</reference>
<comment type="caution">
    <text evidence="2">The sequence shown here is derived from an EMBL/GenBank/DDBJ whole genome shotgun (WGS) entry which is preliminary data.</text>
</comment>
<feature type="region of interest" description="Disordered" evidence="1">
    <location>
        <begin position="64"/>
        <end position="86"/>
    </location>
</feature>
<evidence type="ECO:0000256" key="1">
    <source>
        <dbReference type="SAM" id="MobiDB-lite"/>
    </source>
</evidence>
<accession>A0ABU6ZN59</accession>
<name>A0ABU6ZN59_9FABA</name>
<dbReference type="EMBL" id="JASCZI010272763">
    <property type="protein sequence ID" value="MED6223415.1"/>
    <property type="molecule type" value="Genomic_DNA"/>
</dbReference>
<feature type="compositionally biased region" description="Low complexity" evidence="1">
    <location>
        <begin position="70"/>
        <end position="86"/>
    </location>
</feature>
<proteinExistence type="predicted"/>
<organism evidence="2 3">
    <name type="scientific">Stylosanthes scabra</name>
    <dbReference type="NCBI Taxonomy" id="79078"/>
    <lineage>
        <taxon>Eukaryota</taxon>
        <taxon>Viridiplantae</taxon>
        <taxon>Streptophyta</taxon>
        <taxon>Embryophyta</taxon>
        <taxon>Tracheophyta</taxon>
        <taxon>Spermatophyta</taxon>
        <taxon>Magnoliopsida</taxon>
        <taxon>eudicotyledons</taxon>
        <taxon>Gunneridae</taxon>
        <taxon>Pentapetalae</taxon>
        <taxon>rosids</taxon>
        <taxon>fabids</taxon>
        <taxon>Fabales</taxon>
        <taxon>Fabaceae</taxon>
        <taxon>Papilionoideae</taxon>
        <taxon>50 kb inversion clade</taxon>
        <taxon>dalbergioids sensu lato</taxon>
        <taxon>Dalbergieae</taxon>
        <taxon>Pterocarpus clade</taxon>
        <taxon>Stylosanthes</taxon>
    </lineage>
</organism>
<keyword evidence="3" id="KW-1185">Reference proteome</keyword>
<protein>
    <submittedName>
        <fullName evidence="2">Uncharacterized protein</fullName>
    </submittedName>
</protein>
<sequence>MAESGSRRRLRHWWRWQCGDLSETALRSVSHWHGTDPFKYATRPSLLFPTQTYTCFSNYTLHPRNHPRRNPNANAPFNSSSSQFSHNLTQDPITIAGYPQPRSAVLPPSPVAELRLVSSFSHRHRQLPPVRIAELPPVTVVEPPPSTVAELPLVSASHRLASASHRRRVLPQFRLPPSPSCFRLRPTPRCFRLRPSLRCFRLPPLPSFRL</sequence>
<gene>
    <name evidence="2" type="ORF">PIB30_073787</name>
</gene>
<evidence type="ECO:0000313" key="2">
    <source>
        <dbReference type="EMBL" id="MED6223415.1"/>
    </source>
</evidence>
<evidence type="ECO:0000313" key="3">
    <source>
        <dbReference type="Proteomes" id="UP001341840"/>
    </source>
</evidence>
<dbReference type="Proteomes" id="UP001341840">
    <property type="component" value="Unassembled WGS sequence"/>
</dbReference>